<feature type="compositionally biased region" description="Polar residues" evidence="1">
    <location>
        <begin position="48"/>
        <end position="59"/>
    </location>
</feature>
<reference evidence="2 3" key="1">
    <citation type="journal article" date="2018" name="PLoS Genet.">
        <title>Population sequencing reveals clonal diversity and ancestral inbreeding in the grapevine cultivar Chardonnay.</title>
        <authorList>
            <person name="Roach M.J."/>
            <person name="Johnson D.L."/>
            <person name="Bohlmann J."/>
            <person name="van Vuuren H.J."/>
            <person name="Jones S.J."/>
            <person name="Pretorius I.S."/>
            <person name="Schmidt S.A."/>
            <person name="Borneman A.R."/>
        </authorList>
    </citation>
    <scope>NUCLEOTIDE SEQUENCE [LARGE SCALE GENOMIC DNA]</scope>
    <source>
        <strain evidence="3">cv. Chardonnay</strain>
        <tissue evidence="2">Leaf</tissue>
    </source>
</reference>
<evidence type="ECO:0000313" key="2">
    <source>
        <dbReference type="EMBL" id="RVW66754.1"/>
    </source>
</evidence>
<protein>
    <submittedName>
        <fullName evidence="2">Uncharacterized protein</fullName>
    </submittedName>
</protein>
<dbReference type="AlphaFoldDB" id="A0A438G3H0"/>
<proteinExistence type="predicted"/>
<name>A0A438G3H0_VITVI</name>
<evidence type="ECO:0000256" key="1">
    <source>
        <dbReference type="SAM" id="MobiDB-lite"/>
    </source>
</evidence>
<evidence type="ECO:0000313" key="3">
    <source>
        <dbReference type="Proteomes" id="UP000288805"/>
    </source>
</evidence>
<organism evidence="2 3">
    <name type="scientific">Vitis vinifera</name>
    <name type="common">Grape</name>
    <dbReference type="NCBI Taxonomy" id="29760"/>
    <lineage>
        <taxon>Eukaryota</taxon>
        <taxon>Viridiplantae</taxon>
        <taxon>Streptophyta</taxon>
        <taxon>Embryophyta</taxon>
        <taxon>Tracheophyta</taxon>
        <taxon>Spermatophyta</taxon>
        <taxon>Magnoliopsida</taxon>
        <taxon>eudicotyledons</taxon>
        <taxon>Gunneridae</taxon>
        <taxon>Pentapetalae</taxon>
        <taxon>rosids</taxon>
        <taxon>Vitales</taxon>
        <taxon>Vitaceae</taxon>
        <taxon>Viteae</taxon>
        <taxon>Vitis</taxon>
    </lineage>
</organism>
<dbReference type="EMBL" id="QGNW01000629">
    <property type="protein sequence ID" value="RVW66754.1"/>
    <property type="molecule type" value="Genomic_DNA"/>
</dbReference>
<dbReference type="Proteomes" id="UP000288805">
    <property type="component" value="Unassembled WGS sequence"/>
</dbReference>
<comment type="caution">
    <text evidence="2">The sequence shown here is derived from an EMBL/GenBank/DDBJ whole genome shotgun (WGS) entry which is preliminary data.</text>
</comment>
<accession>A0A438G3H0</accession>
<feature type="region of interest" description="Disordered" evidence="1">
    <location>
        <begin position="30"/>
        <end position="59"/>
    </location>
</feature>
<gene>
    <name evidence="2" type="ORF">CK203_066145</name>
</gene>
<sequence>MQFVKPTPRCNVVKIYELKIKIHDAKQGGEEGQRNVMLENSNSNSNSMDGSTLSISKSNVNDGTMAATIAAPKAANSGKMERVKPIEKDSLCCSYYHKNHHTRENLWKLHDKPLNFFGKNNGGREGNSSYRS</sequence>